<evidence type="ECO:0000256" key="1">
    <source>
        <dbReference type="ARBA" id="ARBA00022737"/>
    </source>
</evidence>
<feature type="repeat" description="PPR" evidence="2">
    <location>
        <begin position="164"/>
        <end position="198"/>
    </location>
</feature>
<dbReference type="InterPro" id="IPR011990">
    <property type="entry name" value="TPR-like_helical_dom_sf"/>
</dbReference>
<organism evidence="4 5">
    <name type="scientific">Stephania japonica</name>
    <dbReference type="NCBI Taxonomy" id="461633"/>
    <lineage>
        <taxon>Eukaryota</taxon>
        <taxon>Viridiplantae</taxon>
        <taxon>Streptophyta</taxon>
        <taxon>Embryophyta</taxon>
        <taxon>Tracheophyta</taxon>
        <taxon>Spermatophyta</taxon>
        <taxon>Magnoliopsida</taxon>
        <taxon>Ranunculales</taxon>
        <taxon>Menispermaceae</taxon>
        <taxon>Menispermoideae</taxon>
        <taxon>Cissampelideae</taxon>
        <taxon>Stephania</taxon>
    </lineage>
</organism>
<dbReference type="Gene3D" id="1.25.40.10">
    <property type="entry name" value="Tetratricopeptide repeat domain"/>
    <property type="match status" value="3"/>
</dbReference>
<evidence type="ECO:0000256" key="2">
    <source>
        <dbReference type="PROSITE-ProRule" id="PRU00708"/>
    </source>
</evidence>
<dbReference type="InterPro" id="IPR046848">
    <property type="entry name" value="E_motif"/>
</dbReference>
<accession>A0AAP0I0B8</accession>
<dbReference type="NCBIfam" id="TIGR00756">
    <property type="entry name" value="PPR"/>
    <property type="match status" value="4"/>
</dbReference>
<protein>
    <recommendedName>
        <fullName evidence="6">Pentatricopeptide repeat-containing protein</fullName>
    </recommendedName>
</protein>
<name>A0AAP0I0B8_9MAGN</name>
<dbReference type="PROSITE" id="PS51375">
    <property type="entry name" value="PPR"/>
    <property type="match status" value="4"/>
</dbReference>
<dbReference type="SUPFAM" id="SSF48452">
    <property type="entry name" value="TPR-like"/>
    <property type="match status" value="1"/>
</dbReference>
<dbReference type="EMBL" id="JBBNAE010000008">
    <property type="protein sequence ID" value="KAK9103231.1"/>
    <property type="molecule type" value="Genomic_DNA"/>
</dbReference>
<feature type="repeat" description="PPR" evidence="2">
    <location>
        <begin position="265"/>
        <end position="299"/>
    </location>
</feature>
<dbReference type="FunFam" id="1.25.40.10:FF:001788">
    <property type="entry name" value="Pentatricopeptide repeat-containing protein At4g25270, chloroplastic"/>
    <property type="match status" value="1"/>
</dbReference>
<dbReference type="Pfam" id="PF13041">
    <property type="entry name" value="PPR_2"/>
    <property type="match status" value="2"/>
</dbReference>
<feature type="repeat" description="PPR" evidence="2">
    <location>
        <begin position="397"/>
        <end position="427"/>
    </location>
</feature>
<evidence type="ECO:0008006" key="6">
    <source>
        <dbReference type="Google" id="ProtNLM"/>
    </source>
</evidence>
<feature type="region of interest" description="Disordered" evidence="3">
    <location>
        <begin position="28"/>
        <end position="58"/>
    </location>
</feature>
<dbReference type="GO" id="GO:0003723">
    <property type="term" value="F:RNA binding"/>
    <property type="evidence" value="ECO:0007669"/>
    <property type="project" value="InterPro"/>
</dbReference>
<dbReference type="PANTHER" id="PTHR47926:SF515">
    <property type="entry name" value="UMP-CMP KINASE"/>
    <property type="match status" value="1"/>
</dbReference>
<proteinExistence type="predicted"/>
<dbReference type="FunFam" id="1.25.40.10:FF:000729">
    <property type="entry name" value="Pentatricopeptide repeat-containing protein At4g25270, chloroplastic"/>
    <property type="match status" value="1"/>
</dbReference>
<dbReference type="FunFam" id="1.25.40.10:FF:000285">
    <property type="entry name" value="Pentatricopeptide repeat-containing protein, chloroplastic"/>
    <property type="match status" value="1"/>
</dbReference>
<dbReference type="Pfam" id="PF01535">
    <property type="entry name" value="PPR"/>
    <property type="match status" value="4"/>
</dbReference>
<dbReference type="GO" id="GO:0009451">
    <property type="term" value="P:RNA modification"/>
    <property type="evidence" value="ECO:0007669"/>
    <property type="project" value="InterPro"/>
</dbReference>
<dbReference type="AlphaFoldDB" id="A0AAP0I0B8"/>
<dbReference type="Proteomes" id="UP001417504">
    <property type="component" value="Unassembled WGS sequence"/>
</dbReference>
<sequence>MGTPQTLLIISHSSSSLNLSNSLSRAQKKNKRKKHKRDHLQLQRHSERKHHHISYPKAYPTPLLTPQTPFTQTKRQALDSLLQSLHSSISNGLRIDPQIFSSLLETCFQIQAFDCFPTIHTLIPPPLLRRNFGLSSKLLRLYSFSGHIEDAHQLFDEMPHRNQSAFPWNSLISGYAELGRFEDALALYFQMEEECVEPDRYTFPRVLKACAGIGSVRVGEGVHRDIVRAGFGSDGFVLNGLVHMYAKCGDIVKARVIFDKIGVRDGVSWNSMIAGYVRHGLLVEALVMFRGMIGDGFDPDAIAVSTLLSGLSSSTSRVKFEIHGWVLRRGLEWDLSIANALILVYSGRRKLKCSRWLFDGMPERDVVSWNSIISAHQKDPRALAYFRRMEESETRPDAITFVSLLSACAHLGLVEDGRRLFVKMKEKYRIKPGMEHYACMVNILGRAGLISEAYEAILKMEFEAGPTVWGALLYACSLHGDDRIGEIAAKQLFELEPDNEHNYELLIKIYGVAGRWEKVEEVMRSMEARGLDS</sequence>
<feature type="compositionally biased region" description="Basic residues" evidence="3">
    <location>
        <begin position="28"/>
        <end position="38"/>
    </location>
</feature>
<keyword evidence="1" id="KW-0677">Repeat</keyword>
<gene>
    <name evidence="4" type="ORF">Sjap_020485</name>
</gene>
<reference evidence="4 5" key="1">
    <citation type="submission" date="2024-01" db="EMBL/GenBank/DDBJ databases">
        <title>Genome assemblies of Stephania.</title>
        <authorList>
            <person name="Yang L."/>
        </authorList>
    </citation>
    <scope>NUCLEOTIDE SEQUENCE [LARGE SCALE GENOMIC DNA]</scope>
    <source>
        <strain evidence="4">QJT</strain>
        <tissue evidence="4">Leaf</tissue>
    </source>
</reference>
<dbReference type="InterPro" id="IPR046960">
    <property type="entry name" value="PPR_At4g14850-like_plant"/>
</dbReference>
<evidence type="ECO:0000313" key="5">
    <source>
        <dbReference type="Proteomes" id="UP001417504"/>
    </source>
</evidence>
<keyword evidence="5" id="KW-1185">Reference proteome</keyword>
<dbReference type="InterPro" id="IPR002885">
    <property type="entry name" value="PPR_rpt"/>
</dbReference>
<feature type="repeat" description="PPR" evidence="2">
    <location>
        <begin position="499"/>
        <end position="533"/>
    </location>
</feature>
<evidence type="ECO:0000256" key="3">
    <source>
        <dbReference type="SAM" id="MobiDB-lite"/>
    </source>
</evidence>
<comment type="caution">
    <text evidence="4">The sequence shown here is derived from an EMBL/GenBank/DDBJ whole genome shotgun (WGS) entry which is preliminary data.</text>
</comment>
<evidence type="ECO:0000313" key="4">
    <source>
        <dbReference type="EMBL" id="KAK9103231.1"/>
    </source>
</evidence>
<dbReference type="Pfam" id="PF20431">
    <property type="entry name" value="E_motif"/>
    <property type="match status" value="1"/>
</dbReference>
<dbReference type="PANTHER" id="PTHR47926">
    <property type="entry name" value="PENTATRICOPEPTIDE REPEAT-CONTAINING PROTEIN"/>
    <property type="match status" value="1"/>
</dbReference>